<gene>
    <name evidence="6" type="ORF">Hs30E_01160</name>
</gene>
<dbReference type="AlphaFoldDB" id="A0A6A0BA93"/>
<dbReference type="PANTHER" id="PTHR30146:SF109">
    <property type="entry name" value="HTH-TYPE TRANSCRIPTIONAL REGULATOR GALS"/>
    <property type="match status" value="1"/>
</dbReference>
<evidence type="ECO:0000259" key="4">
    <source>
        <dbReference type="PROSITE" id="PS50932"/>
    </source>
</evidence>
<dbReference type="EMBL" id="BLLI01000002">
    <property type="protein sequence ID" value="GFH41565.1"/>
    <property type="molecule type" value="Genomic_DNA"/>
</dbReference>
<dbReference type="PRINTS" id="PR00036">
    <property type="entry name" value="HTHLACI"/>
</dbReference>
<keyword evidence="3" id="KW-0804">Transcription</keyword>
<dbReference type="GO" id="GO:0000976">
    <property type="term" value="F:transcription cis-regulatory region binding"/>
    <property type="evidence" value="ECO:0007669"/>
    <property type="project" value="TreeGrafter"/>
</dbReference>
<dbReference type="PROSITE" id="PS00356">
    <property type="entry name" value="HTH_LACI_1"/>
    <property type="match status" value="1"/>
</dbReference>
<proteinExistence type="predicted"/>
<dbReference type="Pfam" id="PF13377">
    <property type="entry name" value="Peripla_BP_3"/>
    <property type="match status" value="1"/>
</dbReference>
<dbReference type="InterPro" id="IPR000843">
    <property type="entry name" value="HTH_LacI"/>
</dbReference>
<dbReference type="PROSITE" id="PS50943">
    <property type="entry name" value="HTH_CROC1"/>
    <property type="match status" value="1"/>
</dbReference>
<organism evidence="6 7">
    <name type="scientific">Pseudolactococcus hodotermopsidis</name>
    <dbReference type="NCBI Taxonomy" id="2709157"/>
    <lineage>
        <taxon>Bacteria</taxon>
        <taxon>Bacillati</taxon>
        <taxon>Bacillota</taxon>
        <taxon>Bacilli</taxon>
        <taxon>Lactobacillales</taxon>
        <taxon>Streptococcaceae</taxon>
        <taxon>Pseudolactococcus</taxon>
    </lineage>
</organism>
<keyword evidence="7" id="KW-1185">Reference proteome</keyword>
<evidence type="ECO:0000259" key="5">
    <source>
        <dbReference type="PROSITE" id="PS50943"/>
    </source>
</evidence>
<dbReference type="InterPro" id="IPR028082">
    <property type="entry name" value="Peripla_BP_I"/>
</dbReference>
<dbReference type="InterPro" id="IPR010982">
    <property type="entry name" value="Lambda_DNA-bd_dom_sf"/>
</dbReference>
<protein>
    <submittedName>
        <fullName evidence="6">LacI family transcriptional regulator</fullName>
    </submittedName>
</protein>
<evidence type="ECO:0000256" key="1">
    <source>
        <dbReference type="ARBA" id="ARBA00023015"/>
    </source>
</evidence>
<dbReference type="PROSITE" id="PS50932">
    <property type="entry name" value="HTH_LACI_2"/>
    <property type="match status" value="1"/>
</dbReference>
<dbReference type="SUPFAM" id="SSF53822">
    <property type="entry name" value="Periplasmic binding protein-like I"/>
    <property type="match status" value="1"/>
</dbReference>
<dbReference type="CDD" id="cd01392">
    <property type="entry name" value="HTH_LacI"/>
    <property type="match status" value="1"/>
</dbReference>
<name>A0A6A0BA93_9LACT</name>
<dbReference type="Proteomes" id="UP000480303">
    <property type="component" value="Unassembled WGS sequence"/>
</dbReference>
<feature type="domain" description="HTH lacI-type" evidence="4">
    <location>
        <begin position="4"/>
        <end position="58"/>
    </location>
</feature>
<reference evidence="6 7" key="1">
    <citation type="submission" date="2020-02" db="EMBL/GenBank/DDBJ databases">
        <title>Draft genome sequence of Lactococcus sp. Hs30E4-3.</title>
        <authorList>
            <person name="Noda S."/>
            <person name="Yuki M."/>
            <person name="Ohkuma M."/>
        </authorList>
    </citation>
    <scope>NUCLEOTIDE SEQUENCE [LARGE SCALE GENOMIC DNA]</scope>
    <source>
        <strain evidence="6 7">Hs30E4-3</strain>
    </source>
</reference>
<evidence type="ECO:0000256" key="3">
    <source>
        <dbReference type="ARBA" id="ARBA00023163"/>
    </source>
</evidence>
<dbReference type="Pfam" id="PF00356">
    <property type="entry name" value="LacI"/>
    <property type="match status" value="1"/>
</dbReference>
<dbReference type="PANTHER" id="PTHR30146">
    <property type="entry name" value="LACI-RELATED TRANSCRIPTIONAL REPRESSOR"/>
    <property type="match status" value="1"/>
</dbReference>
<evidence type="ECO:0000313" key="6">
    <source>
        <dbReference type="EMBL" id="GFH41565.1"/>
    </source>
</evidence>
<dbReference type="Gene3D" id="3.40.50.2300">
    <property type="match status" value="2"/>
</dbReference>
<keyword evidence="1" id="KW-0805">Transcription regulation</keyword>
<keyword evidence="2" id="KW-0238">DNA-binding</keyword>
<accession>A0A6A0BA93</accession>
<dbReference type="CDD" id="cd06267">
    <property type="entry name" value="PBP1_LacI_sugar_binding-like"/>
    <property type="match status" value="1"/>
</dbReference>
<sequence>MKKITIKDVAARAGVSVSAVSHVLNGYSDMSATTVEKVQTAAKDLGYVANSAARQLSSKKSKTIALILNEINVARGVAMPLEIISGVIDYLDKTDYEFVFYATNTEKQAHKTLRQFCDEHNISGVIIQGLRVTDPYYHELEHFTLPTVAIDMNIRNKRIGTVSIDNETAAFEVTERLQASGYHQILFVNGGRKAAVSHERESGYRKSVTKPSVIFADFREQVAFDLIFALFSAEKKPIYDAIFAASDLMAIGCLKALKKLDLASQIAVVGFDDITLTSYFTPTITTVHQDVKTIAESAAKDVIEHIEKGIIKHTIVGYEIVVRESAAI</sequence>
<evidence type="ECO:0000313" key="7">
    <source>
        <dbReference type="Proteomes" id="UP000480303"/>
    </source>
</evidence>
<feature type="domain" description="HTH cro/C1-type" evidence="5">
    <location>
        <begin position="2"/>
        <end position="38"/>
    </location>
</feature>
<dbReference type="SMART" id="SM00354">
    <property type="entry name" value="HTH_LACI"/>
    <property type="match status" value="1"/>
</dbReference>
<comment type="caution">
    <text evidence="6">The sequence shown here is derived from an EMBL/GenBank/DDBJ whole genome shotgun (WGS) entry which is preliminary data.</text>
</comment>
<dbReference type="GO" id="GO:0003700">
    <property type="term" value="F:DNA-binding transcription factor activity"/>
    <property type="evidence" value="ECO:0007669"/>
    <property type="project" value="TreeGrafter"/>
</dbReference>
<evidence type="ECO:0000256" key="2">
    <source>
        <dbReference type="ARBA" id="ARBA00023125"/>
    </source>
</evidence>
<dbReference type="SUPFAM" id="SSF47413">
    <property type="entry name" value="lambda repressor-like DNA-binding domains"/>
    <property type="match status" value="1"/>
</dbReference>
<dbReference type="Gene3D" id="1.10.260.40">
    <property type="entry name" value="lambda repressor-like DNA-binding domains"/>
    <property type="match status" value="1"/>
</dbReference>
<dbReference type="InterPro" id="IPR001387">
    <property type="entry name" value="Cro/C1-type_HTH"/>
</dbReference>
<dbReference type="InterPro" id="IPR046335">
    <property type="entry name" value="LacI/GalR-like_sensor"/>
</dbReference>